<reference evidence="2 3" key="1">
    <citation type="submission" date="2012-03" db="EMBL/GenBank/DDBJ databases">
        <title>The Genome Sequence of Bartonella melophagi K-2C.</title>
        <authorList>
            <consortium name="The Broad Institute Genome Sequencing Platform"/>
            <consortium name="The Broad Institute Genome Sequencing Center for Infectious Disease"/>
            <person name="Feldgarden M."/>
            <person name="Kirby J."/>
            <person name="Kosoy M."/>
            <person name="Birtles R."/>
            <person name="Probert W.S."/>
            <person name="Chiaraviglio L."/>
            <person name="Young S.K."/>
            <person name="Zeng Q."/>
            <person name="Gargeya S."/>
            <person name="Fitzgerald M."/>
            <person name="Haas B."/>
            <person name="Abouelleil A."/>
            <person name="Alvarado L."/>
            <person name="Arachchi H.M."/>
            <person name="Berlin A."/>
            <person name="Chapman S.B."/>
            <person name="Gearin G."/>
            <person name="Goldberg J."/>
            <person name="Griggs A."/>
            <person name="Gujja S."/>
            <person name="Hansen M."/>
            <person name="Heiman D."/>
            <person name="Howarth C."/>
            <person name="Larimer J."/>
            <person name="Lui A."/>
            <person name="MacDonald P.J.P."/>
            <person name="McCowen C."/>
            <person name="Montmayeur A."/>
            <person name="Murphy C."/>
            <person name="Neiman D."/>
            <person name="Pearson M."/>
            <person name="Priest M."/>
            <person name="Roberts A."/>
            <person name="Saif S."/>
            <person name="Shea T."/>
            <person name="Sisk P."/>
            <person name="Stolte C."/>
            <person name="Sykes S."/>
            <person name="Wortman J."/>
            <person name="Nusbaum C."/>
            <person name="Birren B."/>
        </authorList>
    </citation>
    <scope>NUCLEOTIDE SEQUENCE [LARGE SCALE GENOMIC DNA]</scope>
    <source>
        <strain evidence="2 3">K-2C</strain>
    </source>
</reference>
<dbReference type="AlphaFoldDB" id="J0R6Y5"/>
<protein>
    <recommendedName>
        <fullName evidence="4">DUF4169 domain-containing protein</fullName>
    </recommendedName>
</protein>
<proteinExistence type="predicted"/>
<dbReference type="PATRIC" id="fig|1094557.3.peg.568"/>
<dbReference type="InterPro" id="IPR025227">
    <property type="entry name" value="DUF4169"/>
</dbReference>
<name>J0R6Y5_9HYPH</name>
<dbReference type="eggNOG" id="ENOG50339KS">
    <property type="taxonomic scope" value="Bacteria"/>
</dbReference>
<accession>J0R6Y5</accession>
<comment type="caution">
    <text evidence="2">The sequence shown here is derived from an EMBL/GenBank/DDBJ whole genome shotgun (WGS) entry which is preliminary data.</text>
</comment>
<evidence type="ECO:0000313" key="3">
    <source>
        <dbReference type="Proteomes" id="UP000009017"/>
    </source>
</evidence>
<dbReference type="Proteomes" id="UP000009017">
    <property type="component" value="Unassembled WGS sequence"/>
</dbReference>
<dbReference type="EMBL" id="AIMA01000004">
    <property type="protein sequence ID" value="EJF91464.1"/>
    <property type="molecule type" value="Genomic_DNA"/>
</dbReference>
<feature type="region of interest" description="Disordered" evidence="1">
    <location>
        <begin position="58"/>
        <end position="78"/>
    </location>
</feature>
<evidence type="ECO:0000313" key="2">
    <source>
        <dbReference type="EMBL" id="EJF91464.1"/>
    </source>
</evidence>
<feature type="compositionally biased region" description="Basic and acidic residues" evidence="1">
    <location>
        <begin position="62"/>
        <end position="72"/>
    </location>
</feature>
<sequence>MNLSMTKVINLRQFRKQQKRIEQITRAEENRYRFGRTKLEKLFDKKELLKTQKFLDQNHLSNNDEKKEENKCLVKNSS</sequence>
<dbReference type="HOGENOM" id="CLU_187649_3_1_5"/>
<keyword evidence="3" id="KW-1185">Reference proteome</keyword>
<evidence type="ECO:0000256" key="1">
    <source>
        <dbReference type="SAM" id="MobiDB-lite"/>
    </source>
</evidence>
<evidence type="ECO:0008006" key="4">
    <source>
        <dbReference type="Google" id="ProtNLM"/>
    </source>
</evidence>
<gene>
    <name evidence="2" type="ORF">ME3_00530</name>
</gene>
<dbReference type="Pfam" id="PF13770">
    <property type="entry name" value="DUF4169"/>
    <property type="match status" value="1"/>
</dbReference>
<organism evidence="2 3">
    <name type="scientific">Bartonella melophagi K-2C</name>
    <dbReference type="NCBI Taxonomy" id="1094557"/>
    <lineage>
        <taxon>Bacteria</taxon>
        <taxon>Pseudomonadati</taxon>
        <taxon>Pseudomonadota</taxon>
        <taxon>Alphaproteobacteria</taxon>
        <taxon>Hyphomicrobiales</taxon>
        <taxon>Bartonellaceae</taxon>
        <taxon>Bartonella</taxon>
    </lineage>
</organism>